<name>A0A7U9TLC4_9MOLU</name>
<sequence>MNKLITFLKSETYINKIYPEVKRVGVVILFTFIYGIGVAWFLEASVVPLYSGGIPGLGQLVRDTLFVIFNVDVGANFLGLFVIIANIPILLLGWFGVSHRFTIYSMISILIQAFILSWMPQIDMGLGSVEHAFTSAVLGGLLIGIGAGGALRYGTSTGGLDIIAQYLSFKKGKSVGTLSMAMNLFIAILGGFIVGGKIGPGGEVITGGVIISYTVIRVIVSTILTDRMHTAYQFLSVDIITQDPQALVDEILHKVYRGVTLMKVEGAYSHHEKTLIYVVISSYELHALIALVKKTDPHAFMVTRPTKHVFGNFARKTIA</sequence>
<evidence type="ECO:0000256" key="3">
    <source>
        <dbReference type="ARBA" id="ARBA00022692"/>
    </source>
</evidence>
<reference evidence="6" key="1">
    <citation type="submission" date="2021-01" db="EMBL/GenBank/DDBJ databases">
        <title>Draft genome sequence of Acholeplasmataceae bacterium strain Mahy22.</title>
        <authorList>
            <person name="Watanabe M."/>
            <person name="Kojima H."/>
            <person name="Fukui M."/>
        </authorList>
    </citation>
    <scope>NUCLEOTIDE SEQUENCE</scope>
    <source>
        <strain evidence="6">Mahy22</strain>
    </source>
</reference>
<evidence type="ECO:0000256" key="2">
    <source>
        <dbReference type="ARBA" id="ARBA00022475"/>
    </source>
</evidence>
<dbReference type="InterPro" id="IPR051461">
    <property type="entry name" value="UPF0750_membrane"/>
</dbReference>
<dbReference type="KEGG" id="manr:MPAN_002710"/>
<keyword evidence="3" id="KW-0812">Transmembrane</keyword>
<evidence type="ECO:0000313" key="7">
    <source>
        <dbReference type="Proteomes" id="UP000620133"/>
    </source>
</evidence>
<dbReference type="GO" id="GO:0005886">
    <property type="term" value="C:plasma membrane"/>
    <property type="evidence" value="ECO:0007669"/>
    <property type="project" value="UniProtKB-SubCell"/>
</dbReference>
<dbReference type="AlphaFoldDB" id="A0A7U9TLC4"/>
<dbReference type="Pfam" id="PF02588">
    <property type="entry name" value="YitT_membrane"/>
    <property type="match status" value="1"/>
</dbReference>
<accession>A0A7U9TLC4</accession>
<evidence type="ECO:0000256" key="4">
    <source>
        <dbReference type="ARBA" id="ARBA00022989"/>
    </source>
</evidence>
<keyword evidence="5" id="KW-0472">Membrane</keyword>
<dbReference type="InterPro" id="IPR019264">
    <property type="entry name" value="DUF2179"/>
</dbReference>
<dbReference type="PANTHER" id="PTHR33545:SF5">
    <property type="entry name" value="UPF0750 MEMBRANE PROTEIN YITT"/>
    <property type="match status" value="1"/>
</dbReference>
<evidence type="ECO:0000256" key="1">
    <source>
        <dbReference type="ARBA" id="ARBA00004651"/>
    </source>
</evidence>
<organism evidence="6 7">
    <name type="scientific">Mariniplasma anaerobium</name>
    <dbReference type="NCBI Taxonomy" id="2735436"/>
    <lineage>
        <taxon>Bacteria</taxon>
        <taxon>Bacillati</taxon>
        <taxon>Mycoplasmatota</taxon>
        <taxon>Mollicutes</taxon>
        <taxon>Acholeplasmatales</taxon>
        <taxon>Acholeplasmataceae</taxon>
        <taxon>Mariniplasma</taxon>
    </lineage>
</organism>
<proteinExistence type="predicted"/>
<evidence type="ECO:0000313" key="6">
    <source>
        <dbReference type="EMBL" id="BCR35378.1"/>
    </source>
</evidence>
<dbReference type="EMBL" id="AP024412">
    <property type="protein sequence ID" value="BCR35378.1"/>
    <property type="molecule type" value="Genomic_DNA"/>
</dbReference>
<protein>
    <submittedName>
        <fullName evidence="6">Membrane protein</fullName>
    </submittedName>
</protein>
<dbReference type="Proteomes" id="UP000620133">
    <property type="component" value="Chromosome"/>
</dbReference>
<dbReference type="InterPro" id="IPR003740">
    <property type="entry name" value="YitT"/>
</dbReference>
<comment type="subcellular location">
    <subcellularLocation>
        <location evidence="1">Cell membrane</location>
        <topology evidence="1">Multi-pass membrane protein</topology>
    </subcellularLocation>
</comment>
<dbReference type="InterPro" id="IPR015867">
    <property type="entry name" value="N-reg_PII/ATP_PRibTrfase_C"/>
</dbReference>
<dbReference type="Gene3D" id="3.30.70.120">
    <property type="match status" value="1"/>
</dbReference>
<dbReference type="PANTHER" id="PTHR33545">
    <property type="entry name" value="UPF0750 MEMBRANE PROTEIN YITT-RELATED"/>
    <property type="match status" value="1"/>
</dbReference>
<dbReference type="PIRSF" id="PIRSF006483">
    <property type="entry name" value="Membrane_protein_YitT"/>
    <property type="match status" value="1"/>
</dbReference>
<dbReference type="CDD" id="cd16380">
    <property type="entry name" value="YitT_C"/>
    <property type="match status" value="1"/>
</dbReference>
<evidence type="ECO:0000256" key="5">
    <source>
        <dbReference type="ARBA" id="ARBA00023136"/>
    </source>
</evidence>
<gene>
    <name evidence="6" type="ORF">MPAN_002710</name>
</gene>
<dbReference type="RefSeq" id="WP_176239704.1">
    <property type="nucleotide sequence ID" value="NZ_AP024412.1"/>
</dbReference>
<dbReference type="Pfam" id="PF10035">
    <property type="entry name" value="DUF2179"/>
    <property type="match status" value="1"/>
</dbReference>
<keyword evidence="2" id="KW-1003">Cell membrane</keyword>
<keyword evidence="4" id="KW-1133">Transmembrane helix</keyword>
<keyword evidence="7" id="KW-1185">Reference proteome</keyword>